<accession>A0ABY3SFJ1</accession>
<evidence type="ECO:0000313" key="2">
    <source>
        <dbReference type="EMBL" id="UJF32774.1"/>
    </source>
</evidence>
<dbReference type="Proteomes" id="UP001649230">
    <property type="component" value="Chromosome"/>
</dbReference>
<organism evidence="2 3">
    <name type="scientific">Paenibacillus hexagrammi</name>
    <dbReference type="NCBI Taxonomy" id="2908839"/>
    <lineage>
        <taxon>Bacteria</taxon>
        <taxon>Bacillati</taxon>
        <taxon>Bacillota</taxon>
        <taxon>Bacilli</taxon>
        <taxon>Bacillales</taxon>
        <taxon>Paenibacillaceae</taxon>
        <taxon>Paenibacillus</taxon>
    </lineage>
</organism>
<sequence length="91" mass="10394">MAASIADLRLITKHSPEFDQGVLVIPSYLAKGVEFDAVLIYDGSQVRYGREHERKLFYTACTRAMHFLHIYALGEPSEFITSQHEETYAIE</sequence>
<dbReference type="SUPFAM" id="SSF52540">
    <property type="entry name" value="P-loop containing nucleoside triphosphate hydrolases"/>
    <property type="match status" value="1"/>
</dbReference>
<dbReference type="EMBL" id="CP090978">
    <property type="protein sequence ID" value="UJF32774.1"/>
    <property type="molecule type" value="Genomic_DNA"/>
</dbReference>
<keyword evidence="3" id="KW-1185">Reference proteome</keyword>
<proteinExistence type="predicted"/>
<evidence type="ECO:0000313" key="3">
    <source>
        <dbReference type="Proteomes" id="UP001649230"/>
    </source>
</evidence>
<protein>
    <submittedName>
        <fullName evidence="2">ATP-binding domain-containing protein</fullName>
    </submittedName>
</protein>
<dbReference type="Gene3D" id="3.40.50.300">
    <property type="entry name" value="P-loop containing nucleotide triphosphate hydrolases"/>
    <property type="match status" value="1"/>
</dbReference>
<dbReference type="GO" id="GO:0005524">
    <property type="term" value="F:ATP binding"/>
    <property type="evidence" value="ECO:0007669"/>
    <property type="project" value="UniProtKB-KW"/>
</dbReference>
<name>A0ABY3SFJ1_9BACL</name>
<feature type="domain" description="UvrD-like helicase C-terminal" evidence="1">
    <location>
        <begin position="23"/>
        <end position="70"/>
    </location>
</feature>
<dbReference type="Pfam" id="PF13538">
    <property type="entry name" value="UvrD_C_2"/>
    <property type="match status" value="1"/>
</dbReference>
<gene>
    <name evidence="2" type="ORF">L0M14_24820</name>
</gene>
<keyword evidence="2" id="KW-0547">Nucleotide-binding</keyword>
<reference evidence="2 3" key="1">
    <citation type="journal article" date="2024" name="Int. J. Syst. Evol. Microbiol.">
        <title>Paenibacillus hexagrammi sp. nov., a novel bacterium isolated from the gut content of Hexagrammos agrammus.</title>
        <authorList>
            <person name="Jung H.K."/>
            <person name="Kim D.G."/>
            <person name="Zin H."/>
            <person name="Park J."/>
            <person name="Jung H."/>
            <person name="Kim Y.O."/>
            <person name="Kong H.J."/>
            <person name="Kim J.W."/>
            <person name="Kim Y.S."/>
        </authorList>
    </citation>
    <scope>NUCLEOTIDE SEQUENCE [LARGE SCALE GENOMIC DNA]</scope>
    <source>
        <strain evidence="2 3">YPD9-1</strain>
    </source>
</reference>
<dbReference type="RefSeq" id="WP_235119117.1">
    <property type="nucleotide sequence ID" value="NZ_CP090978.1"/>
</dbReference>
<dbReference type="InterPro" id="IPR027785">
    <property type="entry name" value="UvrD-like_helicase_C"/>
</dbReference>
<dbReference type="InterPro" id="IPR027417">
    <property type="entry name" value="P-loop_NTPase"/>
</dbReference>
<keyword evidence="2" id="KW-0067">ATP-binding</keyword>
<evidence type="ECO:0000259" key="1">
    <source>
        <dbReference type="Pfam" id="PF13538"/>
    </source>
</evidence>